<accession>A0A7I8BYX9</accession>
<evidence type="ECO:0000313" key="3">
    <source>
        <dbReference type="Proteomes" id="UP000510888"/>
    </source>
</evidence>
<evidence type="ECO:0000259" key="1">
    <source>
        <dbReference type="SMART" id="SM00860"/>
    </source>
</evidence>
<protein>
    <recommendedName>
        <fullName evidence="1">Knr4/Smi1-like domain-containing protein</fullName>
    </recommendedName>
</protein>
<dbReference type="Gene3D" id="3.40.1580.10">
    <property type="entry name" value="SMI1/KNR4-like"/>
    <property type="match status" value="1"/>
</dbReference>
<feature type="domain" description="Knr4/Smi1-like" evidence="1">
    <location>
        <begin position="15"/>
        <end position="125"/>
    </location>
</feature>
<dbReference type="RefSeq" id="WP_180725489.1">
    <property type="nucleotide sequence ID" value="NZ_AP023176.1"/>
</dbReference>
<geneLocation type="plasmid" evidence="2 3">
    <name>PPGU16_p1</name>
</geneLocation>
<dbReference type="InterPro" id="IPR018958">
    <property type="entry name" value="Knr4/Smi1-like_dom"/>
</dbReference>
<proteinExistence type="predicted"/>
<dbReference type="InterPro" id="IPR037883">
    <property type="entry name" value="Knr4/Smi1-like_sf"/>
</dbReference>
<name>A0A7I8BYX9_9BURK</name>
<dbReference type="SMART" id="SM00860">
    <property type="entry name" value="SMI1_KNR4"/>
    <property type="match status" value="1"/>
</dbReference>
<evidence type="ECO:0000313" key="2">
    <source>
        <dbReference type="EMBL" id="BCF93942.1"/>
    </source>
</evidence>
<dbReference type="Pfam" id="PF09346">
    <property type="entry name" value="SMI1_KNR4"/>
    <property type="match status" value="1"/>
</dbReference>
<reference evidence="2 3" key="1">
    <citation type="journal article" date="2020" name="Genes (Basel)">
        <title>Genomic Comparison of Insect Gut Symbionts from Divergent Burkholderia Subclades.</title>
        <authorList>
            <person name="Takeshita K."/>
            <person name="Kikuchi Y."/>
        </authorList>
    </citation>
    <scope>NUCLEOTIDE SEQUENCE [LARGE SCALE GENOMIC DNA]</scope>
    <source>
        <strain evidence="2 3">PGU16</strain>
        <plasmid evidence="2 3">PPGU16_p1</plasmid>
    </source>
</reference>
<dbReference type="EMBL" id="AP023176">
    <property type="protein sequence ID" value="BCF93942.1"/>
    <property type="molecule type" value="Genomic_DNA"/>
</dbReference>
<dbReference type="SUPFAM" id="SSF160631">
    <property type="entry name" value="SMI1/KNR4-like"/>
    <property type="match status" value="1"/>
</dbReference>
<dbReference type="KEGG" id="plad:PPGU16_70090"/>
<organism evidence="2 3">
    <name type="scientific">Paraburkholderia largidicola</name>
    <dbReference type="NCBI Taxonomy" id="3014751"/>
    <lineage>
        <taxon>Bacteria</taxon>
        <taxon>Pseudomonadati</taxon>
        <taxon>Pseudomonadota</taxon>
        <taxon>Betaproteobacteria</taxon>
        <taxon>Burkholderiales</taxon>
        <taxon>Burkholderiaceae</taxon>
        <taxon>Paraburkholderia</taxon>
    </lineage>
</organism>
<keyword evidence="2" id="KW-0614">Plasmid</keyword>
<dbReference type="Proteomes" id="UP000510888">
    <property type="component" value="Plasmid PPGU16_p1"/>
</dbReference>
<dbReference type="AlphaFoldDB" id="A0A7I8BYX9"/>
<keyword evidence="3" id="KW-1185">Reference proteome</keyword>
<gene>
    <name evidence="2" type="ORF">PPGU16_70090</name>
</gene>
<sequence length="129" mass="14140">MNFSNIANLNGFNRRALLEEIALVESSMRVQFPVAYKEVLLYSDGALLDSGVTLYRLEDLVERNETYEVGDYCSGYLLIGDDGGGRGFLIALENDDPLVVSSGLGDLDPVDFSPVATTLQEWVNRGLSV</sequence>